<dbReference type="AlphaFoldDB" id="A0A370G6Y2"/>
<protein>
    <recommendedName>
        <fullName evidence="5">Flagellar protein FliO/FliZ</fullName>
    </recommendedName>
</protein>
<comment type="caution">
    <text evidence="3">The sequence shown here is derived from an EMBL/GenBank/DDBJ whole genome shotgun (WGS) entry which is preliminary data.</text>
</comment>
<evidence type="ECO:0000256" key="2">
    <source>
        <dbReference type="SAM" id="Phobius"/>
    </source>
</evidence>
<proteinExistence type="predicted"/>
<name>A0A370G6Y2_GLULI</name>
<dbReference type="RefSeq" id="WP_245948793.1">
    <property type="nucleotide sequence ID" value="NZ_BJMI01000001.1"/>
</dbReference>
<keyword evidence="2" id="KW-1133">Transmembrane helix</keyword>
<evidence type="ECO:0000256" key="1">
    <source>
        <dbReference type="SAM" id="MobiDB-lite"/>
    </source>
</evidence>
<feature type="region of interest" description="Disordered" evidence="1">
    <location>
        <begin position="100"/>
        <end position="124"/>
    </location>
</feature>
<feature type="compositionally biased region" description="Pro residues" evidence="1">
    <location>
        <begin position="107"/>
        <end position="116"/>
    </location>
</feature>
<keyword evidence="4" id="KW-1185">Reference proteome</keyword>
<feature type="transmembrane region" description="Helical" evidence="2">
    <location>
        <begin position="20"/>
        <end position="41"/>
    </location>
</feature>
<evidence type="ECO:0008006" key="5">
    <source>
        <dbReference type="Google" id="ProtNLM"/>
    </source>
</evidence>
<keyword evidence="2" id="KW-0812">Transmembrane</keyword>
<keyword evidence="2" id="KW-0472">Membrane</keyword>
<reference evidence="3 4" key="1">
    <citation type="submission" date="2018-07" db="EMBL/GenBank/DDBJ databases">
        <title>Genomic Encyclopedia of Type Strains, Phase IV (KMG-IV): sequencing the most valuable type-strain genomes for metagenomic binning, comparative biology and taxonomic classification.</title>
        <authorList>
            <person name="Goeker M."/>
        </authorList>
    </citation>
    <scope>NUCLEOTIDE SEQUENCE [LARGE SCALE GENOMIC DNA]</scope>
    <source>
        <strain evidence="3 4">DSM 5603</strain>
    </source>
</reference>
<sequence length="124" mass="13281">MSATGLLTPQAGSLAHGTGSFASAWLAYLASFVIVIALILLSRHGLKYLEPYLLKGRRTRSLAIVESLAIDQRRRLSIIRYNSRTGLILTGGGNDLFLGWMDEQGTSPPPSPPSPILPADLHAG</sequence>
<dbReference type="EMBL" id="QQAW01000002">
    <property type="protein sequence ID" value="RDI39567.1"/>
    <property type="molecule type" value="Genomic_DNA"/>
</dbReference>
<accession>A0A370G6Y2</accession>
<organism evidence="3 4">
    <name type="scientific">Gluconacetobacter liquefaciens</name>
    <name type="common">Acetobacter liquefaciens</name>
    <dbReference type="NCBI Taxonomy" id="89584"/>
    <lineage>
        <taxon>Bacteria</taxon>
        <taxon>Pseudomonadati</taxon>
        <taxon>Pseudomonadota</taxon>
        <taxon>Alphaproteobacteria</taxon>
        <taxon>Acetobacterales</taxon>
        <taxon>Acetobacteraceae</taxon>
        <taxon>Gluconacetobacter</taxon>
    </lineage>
</organism>
<evidence type="ECO:0000313" key="3">
    <source>
        <dbReference type="EMBL" id="RDI39567.1"/>
    </source>
</evidence>
<evidence type="ECO:0000313" key="4">
    <source>
        <dbReference type="Proteomes" id="UP000254958"/>
    </source>
</evidence>
<gene>
    <name evidence="3" type="ORF">C7453_102357</name>
</gene>
<dbReference type="Proteomes" id="UP000254958">
    <property type="component" value="Unassembled WGS sequence"/>
</dbReference>